<dbReference type="PANTHER" id="PTHR24369:SF210">
    <property type="entry name" value="CHAOPTIN-RELATED"/>
    <property type="match status" value="1"/>
</dbReference>
<dbReference type="InterPro" id="IPR050541">
    <property type="entry name" value="LRR_TM_domain-containing"/>
</dbReference>
<dbReference type="PANTHER" id="PTHR24369">
    <property type="entry name" value="ANTIGEN BSP, PUTATIVE-RELATED"/>
    <property type="match status" value="1"/>
</dbReference>
<dbReference type="SMART" id="SM00369">
    <property type="entry name" value="LRR_TYP"/>
    <property type="match status" value="7"/>
</dbReference>
<feature type="region of interest" description="Disordered" evidence="4">
    <location>
        <begin position="591"/>
        <end position="627"/>
    </location>
</feature>
<feature type="compositionally biased region" description="Basic and acidic residues" evidence="4">
    <location>
        <begin position="518"/>
        <end position="541"/>
    </location>
</feature>
<evidence type="ECO:0000256" key="2">
    <source>
        <dbReference type="ARBA" id="ARBA00022729"/>
    </source>
</evidence>
<evidence type="ECO:0000313" key="6">
    <source>
        <dbReference type="Ensembl" id="ENSPKIP00000008225.1"/>
    </source>
</evidence>
<feature type="signal peptide" evidence="5">
    <location>
        <begin position="1"/>
        <end position="33"/>
    </location>
</feature>
<evidence type="ECO:0000256" key="4">
    <source>
        <dbReference type="SAM" id="MobiDB-lite"/>
    </source>
</evidence>
<keyword evidence="3" id="KW-0677">Repeat</keyword>
<sequence>MKVSSSPAYRMMIFNLPRPLLVLLLCQLRFSPAIRPARWDQSAHRVGNRPVPTNCSEASAAPPGCGSQTHTLDLSYNNISSLTWSDLPCRTSCATRLDLSHNRIQEIHDGVRAGLPRLKELDLSSNLLHTVTQELWSGLQALEVLDLRHNFLTGIPPSAFGGLRNLQTVLLQNNSLTAIPQALCRVSSLRVLFLAGNRIPSVDSSLQLCSGLQELHLELNLISEVSPEAFWGMEKLKVLNLSANLLQSMPVTTIRALRERGVAVYLHGNPWGLHCEQGGHCLGLRGTVVSTLQEDTALTLQCRRSRHGEFLYWQTPFGQWQNSSGQGDPTPLEILANGSLRISRPTPYHNGLYYCLLQEGEGQSLQPYRVRYVPASPKKSRDTQGYRGVVSQSHFEAAVVAAVTVTFLAGFSLGAFSRTYLNRCLQKMRVKQAKENAVHYKRTTFRKGPEANIEDSVNIEIGDELSREPKQITPPKKAPRTTLAGQGEDDDSNQETPGGEDTHPEQTVPGDCNLHGDSVQHPEDQEATRRQTNDSSEEPRKPQPAPRPSKRRVIKLYHYDEDGSPYAPVPEAEAPLAKQRSLSLTRFSNIMSAGVGPDTSTLPPQGPEPEPSRRQPGGGTAVFELSA</sequence>
<name>A0A3B3QRJ6_9TELE</name>
<organism evidence="6 7">
    <name type="scientific">Paramormyrops kingsleyae</name>
    <dbReference type="NCBI Taxonomy" id="1676925"/>
    <lineage>
        <taxon>Eukaryota</taxon>
        <taxon>Metazoa</taxon>
        <taxon>Chordata</taxon>
        <taxon>Craniata</taxon>
        <taxon>Vertebrata</taxon>
        <taxon>Euteleostomi</taxon>
        <taxon>Actinopterygii</taxon>
        <taxon>Neopterygii</taxon>
        <taxon>Teleostei</taxon>
        <taxon>Osteoglossocephala</taxon>
        <taxon>Osteoglossomorpha</taxon>
        <taxon>Osteoglossiformes</taxon>
        <taxon>Mormyridae</taxon>
        <taxon>Paramormyrops</taxon>
    </lineage>
</organism>
<dbReference type="SUPFAM" id="SSF48726">
    <property type="entry name" value="Immunoglobulin"/>
    <property type="match status" value="1"/>
</dbReference>
<dbReference type="KEGG" id="pki:111833783"/>
<evidence type="ECO:0000256" key="1">
    <source>
        <dbReference type="ARBA" id="ARBA00022614"/>
    </source>
</evidence>
<dbReference type="Gene3D" id="3.80.10.10">
    <property type="entry name" value="Ribonuclease Inhibitor"/>
    <property type="match status" value="2"/>
</dbReference>
<accession>A0A3B3QRJ6</accession>
<dbReference type="AlphaFoldDB" id="A0A3B3QRJ6"/>
<dbReference type="GO" id="GO:0005886">
    <property type="term" value="C:plasma membrane"/>
    <property type="evidence" value="ECO:0007669"/>
    <property type="project" value="TreeGrafter"/>
</dbReference>
<dbReference type="InterPro" id="IPR003591">
    <property type="entry name" value="Leu-rich_rpt_typical-subtyp"/>
</dbReference>
<reference evidence="6" key="2">
    <citation type="submission" date="2025-09" db="UniProtKB">
        <authorList>
            <consortium name="Ensembl"/>
        </authorList>
    </citation>
    <scope>IDENTIFICATION</scope>
</reference>
<dbReference type="InterPro" id="IPR036179">
    <property type="entry name" value="Ig-like_dom_sf"/>
</dbReference>
<evidence type="ECO:0000313" key="7">
    <source>
        <dbReference type="Proteomes" id="UP000261540"/>
    </source>
</evidence>
<dbReference type="OrthoDB" id="660555at2759"/>
<evidence type="ECO:0000256" key="5">
    <source>
        <dbReference type="SAM" id="SignalP"/>
    </source>
</evidence>
<evidence type="ECO:0000256" key="3">
    <source>
        <dbReference type="ARBA" id="ARBA00022737"/>
    </source>
</evidence>
<feature type="chain" id="PRO_5017282943" evidence="5">
    <location>
        <begin position="34"/>
        <end position="627"/>
    </location>
</feature>
<keyword evidence="1" id="KW-0433">Leucine-rich repeat</keyword>
<reference evidence="6" key="1">
    <citation type="submission" date="2025-08" db="UniProtKB">
        <authorList>
            <consortium name="Ensembl"/>
        </authorList>
    </citation>
    <scope>IDENTIFICATION</scope>
</reference>
<dbReference type="GeneTree" id="ENSGT00940000159318"/>
<dbReference type="STRING" id="1676925.ENSPKIP00000008225"/>
<dbReference type="PROSITE" id="PS51450">
    <property type="entry name" value="LRR"/>
    <property type="match status" value="1"/>
</dbReference>
<keyword evidence="2 5" id="KW-0732">Signal</keyword>
<protein>
    <submittedName>
        <fullName evidence="6">Uncharacterized LOC111833783</fullName>
    </submittedName>
</protein>
<dbReference type="InterPro" id="IPR032675">
    <property type="entry name" value="LRR_dom_sf"/>
</dbReference>
<dbReference type="Pfam" id="PF13855">
    <property type="entry name" value="LRR_8"/>
    <property type="match status" value="2"/>
</dbReference>
<feature type="region of interest" description="Disordered" evidence="4">
    <location>
        <begin position="460"/>
        <end position="552"/>
    </location>
</feature>
<dbReference type="InterPro" id="IPR001611">
    <property type="entry name" value="Leu-rich_rpt"/>
</dbReference>
<dbReference type="SUPFAM" id="SSF52058">
    <property type="entry name" value="L domain-like"/>
    <property type="match status" value="1"/>
</dbReference>
<keyword evidence="7" id="KW-1185">Reference proteome</keyword>
<dbReference type="Ensembl" id="ENSPKIT00000032299.1">
    <property type="protein sequence ID" value="ENSPKIP00000008225.1"/>
    <property type="gene ID" value="ENSPKIG00000023806.1"/>
</dbReference>
<dbReference type="Proteomes" id="UP000261540">
    <property type="component" value="Unplaced"/>
</dbReference>
<proteinExistence type="predicted"/>